<dbReference type="KEGG" id="rsin:B6N60_04198"/>
<dbReference type="FunFam" id="3.30.565.10:FF:000006">
    <property type="entry name" value="Sensor histidine kinase WalK"/>
    <property type="match status" value="1"/>
</dbReference>
<keyword evidence="6" id="KW-0902">Two-component regulatory system</keyword>
<dbReference type="InterPro" id="IPR035965">
    <property type="entry name" value="PAS-like_dom_sf"/>
</dbReference>
<dbReference type="SUPFAM" id="SSF55785">
    <property type="entry name" value="PYP-like sensor domain (PAS domain)"/>
    <property type="match status" value="3"/>
</dbReference>
<dbReference type="EMBL" id="CP021056">
    <property type="protein sequence ID" value="QXE25483.1"/>
    <property type="molecule type" value="Genomic_DNA"/>
</dbReference>
<dbReference type="InterPro" id="IPR036097">
    <property type="entry name" value="HisK_dim/P_sf"/>
</dbReference>
<dbReference type="CDD" id="cd00130">
    <property type="entry name" value="PAS"/>
    <property type="match status" value="2"/>
</dbReference>
<dbReference type="GO" id="GO:0000155">
    <property type="term" value="F:phosphorelay sensor kinase activity"/>
    <property type="evidence" value="ECO:0007669"/>
    <property type="project" value="InterPro"/>
</dbReference>
<gene>
    <name evidence="11" type="ORF">B6N60_04198</name>
</gene>
<proteinExistence type="predicted"/>
<evidence type="ECO:0000259" key="9">
    <source>
        <dbReference type="PROSITE" id="PS50112"/>
    </source>
</evidence>
<dbReference type="InterPro" id="IPR003661">
    <property type="entry name" value="HisK_dim/P_dom"/>
</dbReference>
<dbReference type="CDD" id="cd00075">
    <property type="entry name" value="HATPase"/>
    <property type="match status" value="1"/>
</dbReference>
<dbReference type="Pfam" id="PF13426">
    <property type="entry name" value="PAS_9"/>
    <property type="match status" value="1"/>
</dbReference>
<accession>A0A975Y6N9</accession>
<dbReference type="Gene3D" id="3.30.450.20">
    <property type="entry name" value="PAS domain"/>
    <property type="match status" value="3"/>
</dbReference>
<evidence type="ECO:0000256" key="7">
    <source>
        <dbReference type="ARBA" id="ARBA00055745"/>
    </source>
</evidence>
<dbReference type="SMART" id="SM00387">
    <property type="entry name" value="HATPase_c"/>
    <property type="match status" value="1"/>
</dbReference>
<evidence type="ECO:0000256" key="4">
    <source>
        <dbReference type="ARBA" id="ARBA00022679"/>
    </source>
</evidence>
<reference evidence="11" key="1">
    <citation type="submission" date="2017-04" db="EMBL/GenBank/DDBJ databases">
        <title>Genome deletions in a multicellular cyanobacterial endosymbiont for morphological adaptation in marine diatoms.</title>
        <authorList>
            <person name="Wang Y."/>
            <person name="Gao H."/>
            <person name="Li R."/>
            <person name="Xu X."/>
        </authorList>
    </citation>
    <scope>NUCLEOTIDE SEQUENCE</scope>
    <source>
        <strain evidence="11">FACHB 800</strain>
    </source>
</reference>
<keyword evidence="3" id="KW-0597">Phosphoprotein</keyword>
<dbReference type="AlphaFoldDB" id="A0A975Y6N9"/>
<dbReference type="Pfam" id="PF02518">
    <property type="entry name" value="HATPase_c"/>
    <property type="match status" value="1"/>
</dbReference>
<dbReference type="PROSITE" id="PS50113">
    <property type="entry name" value="PAC"/>
    <property type="match status" value="3"/>
</dbReference>
<dbReference type="InterPro" id="IPR000700">
    <property type="entry name" value="PAS-assoc_C"/>
</dbReference>
<dbReference type="CDD" id="cd00082">
    <property type="entry name" value="HisKA"/>
    <property type="match status" value="1"/>
</dbReference>
<evidence type="ECO:0000313" key="12">
    <source>
        <dbReference type="Proteomes" id="UP000683511"/>
    </source>
</evidence>
<dbReference type="InterPro" id="IPR001610">
    <property type="entry name" value="PAC"/>
</dbReference>
<organism evidence="11 12">
    <name type="scientific">Richelia sinica FACHB-800</name>
    <dbReference type="NCBI Taxonomy" id="1357546"/>
    <lineage>
        <taxon>Bacteria</taxon>
        <taxon>Bacillati</taxon>
        <taxon>Cyanobacteriota</taxon>
        <taxon>Cyanophyceae</taxon>
        <taxon>Nostocales</taxon>
        <taxon>Nostocaceae</taxon>
        <taxon>Richelia</taxon>
    </lineage>
</organism>
<dbReference type="NCBIfam" id="TIGR00229">
    <property type="entry name" value="sensory_box"/>
    <property type="match status" value="2"/>
</dbReference>
<evidence type="ECO:0000256" key="3">
    <source>
        <dbReference type="ARBA" id="ARBA00022553"/>
    </source>
</evidence>
<dbReference type="PANTHER" id="PTHR43711">
    <property type="entry name" value="TWO-COMPONENT HISTIDINE KINASE"/>
    <property type="match status" value="1"/>
</dbReference>
<dbReference type="InterPro" id="IPR000014">
    <property type="entry name" value="PAS"/>
</dbReference>
<dbReference type="Pfam" id="PF08447">
    <property type="entry name" value="PAS_3"/>
    <property type="match status" value="1"/>
</dbReference>
<dbReference type="InterPro" id="IPR004358">
    <property type="entry name" value="Sig_transdc_His_kin-like_C"/>
</dbReference>
<dbReference type="SUPFAM" id="SSF55874">
    <property type="entry name" value="ATPase domain of HSP90 chaperone/DNA topoisomerase II/histidine kinase"/>
    <property type="match status" value="1"/>
</dbReference>
<dbReference type="SMART" id="SM00388">
    <property type="entry name" value="HisKA"/>
    <property type="match status" value="1"/>
</dbReference>
<comment type="catalytic activity">
    <reaction evidence="1">
        <text>ATP + protein L-histidine = ADP + protein N-phospho-L-histidine.</text>
        <dbReference type="EC" id="2.7.13.3"/>
    </reaction>
</comment>
<dbReference type="Pfam" id="PF00512">
    <property type="entry name" value="HisKA"/>
    <property type="match status" value="1"/>
</dbReference>
<evidence type="ECO:0000256" key="2">
    <source>
        <dbReference type="ARBA" id="ARBA00012438"/>
    </source>
</evidence>
<evidence type="ECO:0000256" key="5">
    <source>
        <dbReference type="ARBA" id="ARBA00022777"/>
    </source>
</evidence>
<dbReference type="SMART" id="SM00091">
    <property type="entry name" value="PAS"/>
    <property type="match status" value="2"/>
</dbReference>
<feature type="domain" description="PAC" evidence="10">
    <location>
        <begin position="1"/>
        <end position="37"/>
    </location>
</feature>
<feature type="domain" description="PAS" evidence="9">
    <location>
        <begin position="54"/>
        <end position="107"/>
    </location>
</feature>
<dbReference type="InterPro" id="IPR005467">
    <property type="entry name" value="His_kinase_dom"/>
</dbReference>
<dbReference type="InterPro" id="IPR050736">
    <property type="entry name" value="Sensor_HK_Regulatory"/>
</dbReference>
<feature type="domain" description="PAS" evidence="9">
    <location>
        <begin position="163"/>
        <end position="237"/>
    </location>
</feature>
<dbReference type="InterPro" id="IPR036890">
    <property type="entry name" value="HATPase_C_sf"/>
</dbReference>
<keyword evidence="5 11" id="KW-0418">Kinase</keyword>
<protein>
    <recommendedName>
        <fullName evidence="2">histidine kinase</fullName>
        <ecNumber evidence="2">2.7.13.3</ecNumber>
    </recommendedName>
</protein>
<sequence>MAIAITVLHDENGQFSGFAKVTRDITERKIIEEELRLRDRAIAASQNGIVIADVTNPEGRIIYVNPAFEKMTGYSALTAISQTFPLLPNADINHAELQKLQTAMATGKDCTVVFRNYGQDDSLFWHELNISPMYDQDGYLTHYIGIQTDITERKRAETALLISQNHLQYLVSSSPAIIYACKPEGDYDVIFISDNISSIMGYEATELISNQGFWVNHIHPEDAPQVLAQLSNVLAQGKYCLEYRFLHQDGTYRWVYNQGKVVRDETGNPLELIGYLADISDRKQLEHELRIALEKEKELNELKSRFISMTSHEFRTPLSTILSSSELLQHYGQQWTPEKQLTHLQRIQTAVNRMTEMLNDILVIGKAEVGKLEYKPIHFDLVEYCRQLVEEVQLNLKNQQVFSFTSQFPSISCYMDDKLLGYILSNLLSNACKYSPDGSSVTFTLYVHNEQAVFEIQDQGIGIPSEDLPRLFESFHRGSNVGNILGTGLGLAIVKKCIDIQQGKIDVETQIGVGTKFIVHIPLNINN</sequence>
<dbReference type="PROSITE" id="PS50112">
    <property type="entry name" value="PAS"/>
    <property type="match status" value="2"/>
</dbReference>
<evidence type="ECO:0000259" key="8">
    <source>
        <dbReference type="PROSITE" id="PS50109"/>
    </source>
</evidence>
<dbReference type="SUPFAM" id="SSF47384">
    <property type="entry name" value="Homodimeric domain of signal transducing histidine kinase"/>
    <property type="match status" value="1"/>
</dbReference>
<comment type="function">
    <text evidence="7">Photoreceptor which exists in two forms that are reversibly interconvertible by light: the R form that absorbs maximally in the red region of the spectrum and the FR form that absorbs maximally in the far-red region.</text>
</comment>
<feature type="domain" description="PAC" evidence="10">
    <location>
        <begin position="239"/>
        <end position="291"/>
    </location>
</feature>
<dbReference type="PANTHER" id="PTHR43711:SF26">
    <property type="entry name" value="SENSOR HISTIDINE KINASE RCSC"/>
    <property type="match status" value="1"/>
</dbReference>
<dbReference type="Proteomes" id="UP000683511">
    <property type="component" value="Chromosome"/>
</dbReference>
<evidence type="ECO:0000256" key="1">
    <source>
        <dbReference type="ARBA" id="ARBA00000085"/>
    </source>
</evidence>
<evidence type="ECO:0000256" key="6">
    <source>
        <dbReference type="ARBA" id="ARBA00023012"/>
    </source>
</evidence>
<name>A0A975Y6N9_9NOST</name>
<evidence type="ECO:0000313" key="11">
    <source>
        <dbReference type="EMBL" id="QXE25483.1"/>
    </source>
</evidence>
<evidence type="ECO:0000259" key="10">
    <source>
        <dbReference type="PROSITE" id="PS50113"/>
    </source>
</evidence>
<dbReference type="EC" id="2.7.13.3" evidence="2"/>
<dbReference type="InterPro" id="IPR013655">
    <property type="entry name" value="PAS_fold_3"/>
</dbReference>
<dbReference type="PROSITE" id="PS50109">
    <property type="entry name" value="HIS_KIN"/>
    <property type="match status" value="1"/>
</dbReference>
<keyword evidence="12" id="KW-1185">Reference proteome</keyword>
<feature type="domain" description="Histidine kinase" evidence="8">
    <location>
        <begin position="309"/>
        <end position="525"/>
    </location>
</feature>
<dbReference type="SMART" id="SM00086">
    <property type="entry name" value="PAC"/>
    <property type="match status" value="2"/>
</dbReference>
<dbReference type="PRINTS" id="PR00344">
    <property type="entry name" value="BCTRLSENSOR"/>
</dbReference>
<dbReference type="Gene3D" id="1.10.287.130">
    <property type="match status" value="1"/>
</dbReference>
<keyword evidence="4" id="KW-0808">Transferase</keyword>
<dbReference type="Gene3D" id="3.30.565.10">
    <property type="entry name" value="Histidine kinase-like ATPase, C-terminal domain"/>
    <property type="match status" value="1"/>
</dbReference>
<feature type="domain" description="PAC" evidence="10">
    <location>
        <begin position="108"/>
        <end position="162"/>
    </location>
</feature>
<dbReference type="InterPro" id="IPR003594">
    <property type="entry name" value="HATPase_dom"/>
</dbReference>